<comment type="caution">
    <text evidence="2">The sequence shown here is derived from an EMBL/GenBank/DDBJ whole genome shotgun (WGS) entry which is preliminary data.</text>
</comment>
<dbReference type="Proteomes" id="UP000828390">
    <property type="component" value="Unassembled WGS sequence"/>
</dbReference>
<keyword evidence="3" id="KW-1185">Reference proteome</keyword>
<feature type="region of interest" description="Disordered" evidence="1">
    <location>
        <begin position="1"/>
        <end position="22"/>
    </location>
</feature>
<accession>A0A9D4EMC3</accession>
<feature type="compositionally biased region" description="Basic residues" evidence="1">
    <location>
        <begin position="1"/>
        <end position="10"/>
    </location>
</feature>
<organism evidence="2 3">
    <name type="scientific">Dreissena polymorpha</name>
    <name type="common">Zebra mussel</name>
    <name type="synonym">Mytilus polymorpha</name>
    <dbReference type="NCBI Taxonomy" id="45954"/>
    <lineage>
        <taxon>Eukaryota</taxon>
        <taxon>Metazoa</taxon>
        <taxon>Spiralia</taxon>
        <taxon>Lophotrochozoa</taxon>
        <taxon>Mollusca</taxon>
        <taxon>Bivalvia</taxon>
        <taxon>Autobranchia</taxon>
        <taxon>Heteroconchia</taxon>
        <taxon>Euheterodonta</taxon>
        <taxon>Imparidentia</taxon>
        <taxon>Neoheterodontei</taxon>
        <taxon>Myida</taxon>
        <taxon>Dreissenoidea</taxon>
        <taxon>Dreissenidae</taxon>
        <taxon>Dreissena</taxon>
    </lineage>
</organism>
<evidence type="ECO:0000313" key="3">
    <source>
        <dbReference type="Proteomes" id="UP000828390"/>
    </source>
</evidence>
<reference evidence="2" key="1">
    <citation type="journal article" date="2019" name="bioRxiv">
        <title>The Genome of the Zebra Mussel, Dreissena polymorpha: A Resource for Invasive Species Research.</title>
        <authorList>
            <person name="McCartney M.A."/>
            <person name="Auch B."/>
            <person name="Kono T."/>
            <person name="Mallez S."/>
            <person name="Zhang Y."/>
            <person name="Obille A."/>
            <person name="Becker A."/>
            <person name="Abrahante J.E."/>
            <person name="Garbe J."/>
            <person name="Badalamenti J.P."/>
            <person name="Herman A."/>
            <person name="Mangelson H."/>
            <person name="Liachko I."/>
            <person name="Sullivan S."/>
            <person name="Sone E.D."/>
            <person name="Koren S."/>
            <person name="Silverstein K.A.T."/>
            <person name="Beckman K.B."/>
            <person name="Gohl D.M."/>
        </authorList>
    </citation>
    <scope>NUCLEOTIDE SEQUENCE</scope>
    <source>
        <strain evidence="2">Duluth1</strain>
        <tissue evidence="2">Whole animal</tissue>
    </source>
</reference>
<proteinExistence type="predicted"/>
<reference evidence="2" key="2">
    <citation type="submission" date="2020-11" db="EMBL/GenBank/DDBJ databases">
        <authorList>
            <person name="McCartney M.A."/>
            <person name="Auch B."/>
            <person name="Kono T."/>
            <person name="Mallez S."/>
            <person name="Becker A."/>
            <person name="Gohl D.M."/>
            <person name="Silverstein K.A.T."/>
            <person name="Koren S."/>
            <person name="Bechman K.B."/>
            <person name="Herman A."/>
            <person name="Abrahante J.E."/>
            <person name="Garbe J."/>
        </authorList>
    </citation>
    <scope>NUCLEOTIDE SEQUENCE</scope>
    <source>
        <strain evidence="2">Duluth1</strain>
        <tissue evidence="2">Whole animal</tissue>
    </source>
</reference>
<dbReference type="EMBL" id="JAIWYP010000008">
    <property type="protein sequence ID" value="KAH3782266.1"/>
    <property type="molecule type" value="Genomic_DNA"/>
</dbReference>
<gene>
    <name evidence="2" type="ORF">DPMN_160179</name>
</gene>
<sequence length="82" mass="9630">MVIVSRKKHGFTTSPKEGRVQRNWQRRGRAWQRYRDSEVMAYEDNASVEGRRSMCCGNRSRVRVDSLWRLEAIQSAASEEPE</sequence>
<protein>
    <submittedName>
        <fullName evidence="2">Uncharacterized protein</fullName>
    </submittedName>
</protein>
<evidence type="ECO:0000313" key="2">
    <source>
        <dbReference type="EMBL" id="KAH3782266.1"/>
    </source>
</evidence>
<name>A0A9D4EMC3_DREPO</name>
<evidence type="ECO:0000256" key="1">
    <source>
        <dbReference type="SAM" id="MobiDB-lite"/>
    </source>
</evidence>
<dbReference type="AlphaFoldDB" id="A0A9D4EMC3"/>